<protein>
    <submittedName>
        <fullName evidence="2">Uncharacterized protein</fullName>
    </submittedName>
</protein>
<sequence length="1636" mass="182093">MQPQRLHALLQNHGVPEMKVAQRVKMISEKISQDKIRLALDQSDEQQQWRYLKQEANAVNLRLLDRDESEAYHKRKFVNALTNSDVDHLQIDDPWSSKPAKVSPSSSKRSPPPLIEARLRPEDWLDESGAPVAVLASADVKSTASGVAAVDLDTATRLLAHSTKVDLPKPEGVEVVVQAHKAHMDLQVWDSLWSSPLRTIHGKLLEGLFDKHRITCSEHGIFFRLKHEQCEEKIAWLTNDMTLHDALAFQSRMSEKVLGIVAGKHSLGLACRLQHLQGLQQEVNPNFVLRDGWDVQTKEVYELFGLPRDCTVATLQHALATWGWKVVVLSLGRSKRERVARVGAEVEPASNTLEVNGCLVTITPRNSEQQPRSKPSAPVVPVGPVVGELCEDAVMESVHPVQLHLQNLQREMEERMDTKLQTFRLDLDNCGHRLIQVEQAVSAQNSKIEHLDASSREQSASILNVLQGMQAAQNKTDQQQCEIMDMLQRMAPTDRPSKALPIPVAYNGVNHFDGLVRPPLAAETRVNLAAQRRLSKDLVDVGWNAVWGHPTCGQTVRRDGTTHATTHQGGVAILYRNHLCAKSLCPDHGDVLTLYKQGRFVHAVFPLARGNKVLHCICAYGFSGASSSSRISTHFVRNEDALSSILAYAKSFGNVPLVVGLDFNDRIENSTVLGQALQSFSWFDAVAAGDVNAKDNTYSARGWSSDIVGTSCIDFILLNSLARSVLLHARTCSDLFVGQHRALAATLDLEGFRVVEVQLVRPVPFELPVLSKVPDDRQKQLAAEGALAVSLLDEISVPVTWTSLNEAASSFLAKCAGIKGCSPVQFKGRAPRFARRPRLPPMSEGAAVPRALVRAASFLRFAKSQGDASIPAVLPRNRLGAWCLLGLGPWQAFVSSLSSMRWSCVVPLVQKALDDKLRALRSKRQADWKSWLRASQRHVTRWLRHEGGADANAVIPDGASWTANPDHVHARLLDEWRPFLCGPCSCFRAFAEEYSEELAAARLPVELPPVTVAEFRLQLTDRQPSIRGGTDGWTLLEMRRLPDVFLQQFLDLLHAFESSVAQVWPMGLVAVSTVLLPKPDGGHRPISLSSLWLSCFYSARFAQLTQWQSRVFPIQLVGGIHARSAAHAEVPQALWLDLCERDRIPVIGITHDRRKPAVLLVHCSLQMDNRPLPTPDVSANTQSCGGLANFLLARCSVLNACFSNLQKLREPHLLMSVCFQQHRLDPASACVYQALVDLRRAVFQCPLLRDSWEAFCNPPSGARLGPLVILRNLCTFLGWSPSPEVPWTWNRSFDVPISLYQHRASFLHEVRRSLRFAVVQGVHRRKDTHGLQNLHLDFHACTRLLRASQLTRGRLLAEFPDFVSSASWLDTLTGQLRQVFCGSTRTADRLCAAGLWDSDVCSGCRQTREEPVHMFQCDSWSPSPELRAQLPVQTEDDRFAVSAFTCLGLLTEPSWCHARRAFLVQTLSVIDCPVLEHFPDVVYLDGSTLDPSLPDDPTVQRCSQLCVRLSVFSILGSTVLKCKLAVCDWSVTASGLCNVPSFMSVTSNSRAHEAAKQTARQVSLLFGHGDIIAAAKSCLLRKYHRILRLAAWFRVPNGSSFCFASLRPIPCFGWRLWLMSFVRPWLCRLFALMDFI</sequence>
<dbReference type="EMBL" id="CAMXCT010006599">
    <property type="protein sequence ID" value="CAI4016712.1"/>
    <property type="molecule type" value="Genomic_DNA"/>
</dbReference>
<reference evidence="2" key="1">
    <citation type="submission" date="2022-10" db="EMBL/GenBank/DDBJ databases">
        <authorList>
            <person name="Chen Y."/>
            <person name="Dougan E. K."/>
            <person name="Chan C."/>
            <person name="Rhodes N."/>
            <person name="Thang M."/>
        </authorList>
    </citation>
    <scope>NUCLEOTIDE SEQUENCE</scope>
</reference>
<organism evidence="2">
    <name type="scientific">Cladocopium goreaui</name>
    <dbReference type="NCBI Taxonomy" id="2562237"/>
    <lineage>
        <taxon>Eukaryota</taxon>
        <taxon>Sar</taxon>
        <taxon>Alveolata</taxon>
        <taxon>Dinophyceae</taxon>
        <taxon>Suessiales</taxon>
        <taxon>Symbiodiniaceae</taxon>
        <taxon>Cladocopium</taxon>
    </lineage>
</organism>
<proteinExistence type="predicted"/>
<dbReference type="OrthoDB" id="417545at2759"/>
<gene>
    <name evidence="2" type="ORF">C1SCF055_LOCUS41419</name>
</gene>
<dbReference type="EMBL" id="CAMXCT020006599">
    <property type="protein sequence ID" value="CAL1170087.1"/>
    <property type="molecule type" value="Genomic_DNA"/>
</dbReference>
<feature type="compositionally biased region" description="Low complexity" evidence="1">
    <location>
        <begin position="94"/>
        <end position="109"/>
    </location>
</feature>
<name>A0A9P1DWI5_9DINO</name>
<dbReference type="SUPFAM" id="SSF56219">
    <property type="entry name" value="DNase I-like"/>
    <property type="match status" value="1"/>
</dbReference>
<evidence type="ECO:0000256" key="1">
    <source>
        <dbReference type="SAM" id="MobiDB-lite"/>
    </source>
</evidence>
<feature type="non-terminal residue" evidence="2">
    <location>
        <position position="1"/>
    </location>
</feature>
<reference evidence="3" key="2">
    <citation type="submission" date="2024-04" db="EMBL/GenBank/DDBJ databases">
        <authorList>
            <person name="Chen Y."/>
            <person name="Shah S."/>
            <person name="Dougan E. K."/>
            <person name="Thang M."/>
            <person name="Chan C."/>
        </authorList>
    </citation>
    <scope>NUCLEOTIDE SEQUENCE [LARGE SCALE GENOMIC DNA]</scope>
</reference>
<feature type="region of interest" description="Disordered" evidence="1">
    <location>
        <begin position="90"/>
        <end position="114"/>
    </location>
</feature>
<evidence type="ECO:0000313" key="2">
    <source>
        <dbReference type="EMBL" id="CAI4016712.1"/>
    </source>
</evidence>
<evidence type="ECO:0000313" key="3">
    <source>
        <dbReference type="EMBL" id="CAL1170087.1"/>
    </source>
</evidence>
<feature type="non-terminal residue" evidence="2">
    <location>
        <position position="1636"/>
    </location>
</feature>
<accession>A0A9P1DWI5</accession>
<dbReference type="InterPro" id="IPR036691">
    <property type="entry name" value="Endo/exonu/phosph_ase_sf"/>
</dbReference>
<comment type="caution">
    <text evidence="2">The sequence shown here is derived from an EMBL/GenBank/DDBJ whole genome shotgun (WGS) entry which is preliminary data.</text>
</comment>
<dbReference type="Gene3D" id="3.60.10.10">
    <property type="entry name" value="Endonuclease/exonuclease/phosphatase"/>
    <property type="match status" value="1"/>
</dbReference>